<evidence type="ECO:0000313" key="2">
    <source>
        <dbReference type="Proteomes" id="UP001596065"/>
    </source>
</evidence>
<sequence length="57" mass="5626">MDTDAIRSAAALGTPNVIGEEARGSVWGGDGTETNAAQSAVAAAATVPTRGTLAIKR</sequence>
<dbReference type="EMBL" id="JBHSOE010000049">
    <property type="protein sequence ID" value="MFC5658723.1"/>
    <property type="molecule type" value="Genomic_DNA"/>
</dbReference>
<dbReference type="Proteomes" id="UP001596065">
    <property type="component" value="Unassembled WGS sequence"/>
</dbReference>
<reference evidence="2" key="1">
    <citation type="journal article" date="2019" name="Int. J. Syst. Evol. Microbiol.">
        <title>The Global Catalogue of Microorganisms (GCM) 10K type strain sequencing project: providing services to taxonomists for standard genome sequencing and annotation.</title>
        <authorList>
            <consortium name="The Broad Institute Genomics Platform"/>
            <consortium name="The Broad Institute Genome Sequencing Center for Infectious Disease"/>
            <person name="Wu L."/>
            <person name="Ma J."/>
        </authorList>
    </citation>
    <scope>NUCLEOTIDE SEQUENCE [LARGE SCALE GENOMIC DNA]</scope>
    <source>
        <strain evidence="2">KCTC 5701</strain>
    </source>
</reference>
<proteinExistence type="predicted"/>
<evidence type="ECO:0000313" key="1">
    <source>
        <dbReference type="EMBL" id="MFC5658723.1"/>
    </source>
</evidence>
<accession>A0ABW0WKF1</accession>
<name>A0ABW0WKF1_STRNO</name>
<comment type="caution">
    <text evidence="1">The sequence shown here is derived from an EMBL/GenBank/DDBJ whole genome shotgun (WGS) entry which is preliminary data.</text>
</comment>
<organism evidence="1 2">
    <name type="scientific">Streptomyces nogalater</name>
    <dbReference type="NCBI Taxonomy" id="38314"/>
    <lineage>
        <taxon>Bacteria</taxon>
        <taxon>Bacillati</taxon>
        <taxon>Actinomycetota</taxon>
        <taxon>Actinomycetes</taxon>
        <taxon>Kitasatosporales</taxon>
        <taxon>Streptomycetaceae</taxon>
        <taxon>Streptomyces</taxon>
    </lineage>
</organism>
<protein>
    <submittedName>
        <fullName evidence="1">Uncharacterized protein</fullName>
    </submittedName>
</protein>
<gene>
    <name evidence="1" type="ORF">ACFP3J_24990</name>
</gene>
<keyword evidence="2" id="KW-1185">Reference proteome</keyword>
<dbReference type="RefSeq" id="WP_344351457.1">
    <property type="nucleotide sequence ID" value="NZ_BAAASM010000046.1"/>
</dbReference>